<name>A0ABT3CS63_9BACT</name>
<evidence type="ECO:0008006" key="3">
    <source>
        <dbReference type="Google" id="ProtNLM"/>
    </source>
</evidence>
<evidence type="ECO:0000313" key="2">
    <source>
        <dbReference type="Proteomes" id="UP001300692"/>
    </source>
</evidence>
<organism evidence="1 2">
    <name type="scientific">Reichenbachiella ulvae</name>
    <dbReference type="NCBI Taxonomy" id="2980104"/>
    <lineage>
        <taxon>Bacteria</taxon>
        <taxon>Pseudomonadati</taxon>
        <taxon>Bacteroidota</taxon>
        <taxon>Cytophagia</taxon>
        <taxon>Cytophagales</taxon>
        <taxon>Reichenbachiellaceae</taxon>
        <taxon>Reichenbachiella</taxon>
    </lineage>
</organism>
<gene>
    <name evidence="1" type="ORF">N7U62_07705</name>
</gene>
<dbReference type="SUPFAM" id="SSF101874">
    <property type="entry name" value="YceI-like"/>
    <property type="match status" value="1"/>
</dbReference>
<sequence>MIRYKFFLLTFYFILPIFHGYAQGKQHTVQVLSSEISILGTTNVNQFSCTLNESGDNEALRVSSNWDQKRLTFNGLILSYDLKGFDCGLKVMNTDFQEILHADEYPEMKLEIRIIHIPASNNQIAILEVNSDVSVQIAGVSRRFLVNEGRVINIAEDELIFEGQQQMKITDFGITPPEKYFGMVKVNDELTVSFSVRMKVETL</sequence>
<protein>
    <recommendedName>
        <fullName evidence="3">YceI-like domain-containing protein</fullName>
    </recommendedName>
</protein>
<proteinExistence type="predicted"/>
<dbReference type="Gene3D" id="2.40.128.110">
    <property type="entry name" value="Lipid/polyisoprenoid-binding, YceI-like"/>
    <property type="match status" value="1"/>
</dbReference>
<dbReference type="InterPro" id="IPR036761">
    <property type="entry name" value="TTHA0802/YceI-like_sf"/>
</dbReference>
<reference evidence="1 2" key="1">
    <citation type="submission" date="2022-10" db="EMBL/GenBank/DDBJ databases">
        <title>Comparative genomics and taxonomic characterization of three novel marine species of genus Reichenbachiella exhibiting antioxidant and polysaccharide degradation activities.</title>
        <authorList>
            <person name="Muhammad N."/>
            <person name="Lee Y.-J."/>
            <person name="Ko J."/>
            <person name="Kim S.-G."/>
        </authorList>
    </citation>
    <scope>NUCLEOTIDE SEQUENCE [LARGE SCALE GENOMIC DNA]</scope>
    <source>
        <strain evidence="1 2">ABR2-5</strain>
    </source>
</reference>
<comment type="caution">
    <text evidence="1">The sequence shown here is derived from an EMBL/GenBank/DDBJ whole genome shotgun (WGS) entry which is preliminary data.</text>
</comment>
<dbReference type="Proteomes" id="UP001300692">
    <property type="component" value="Unassembled WGS sequence"/>
</dbReference>
<dbReference type="EMBL" id="JAOYOD010000001">
    <property type="protein sequence ID" value="MCV9386541.1"/>
    <property type="molecule type" value="Genomic_DNA"/>
</dbReference>
<dbReference type="RefSeq" id="WP_264137349.1">
    <property type="nucleotide sequence ID" value="NZ_JAOYOD010000001.1"/>
</dbReference>
<keyword evidence="2" id="KW-1185">Reference proteome</keyword>
<evidence type="ECO:0000313" key="1">
    <source>
        <dbReference type="EMBL" id="MCV9386541.1"/>
    </source>
</evidence>
<accession>A0ABT3CS63</accession>